<evidence type="ECO:0000259" key="11">
    <source>
        <dbReference type="PROSITE" id="PS50011"/>
    </source>
</evidence>
<reference evidence="12 13" key="1">
    <citation type="submission" date="2019-02" db="EMBL/GenBank/DDBJ databases">
        <title>Genome sequencing of the rare red list fungi Dentipellis fragilis.</title>
        <authorList>
            <person name="Buettner E."/>
            <person name="Kellner H."/>
        </authorList>
    </citation>
    <scope>NUCLEOTIDE SEQUENCE [LARGE SCALE GENOMIC DNA]</scope>
    <source>
        <strain evidence="12 13">DSM 105465</strain>
    </source>
</reference>
<dbReference type="SMART" id="SM00220">
    <property type="entry name" value="S_TKc"/>
    <property type="match status" value="1"/>
</dbReference>
<dbReference type="InterPro" id="IPR008271">
    <property type="entry name" value="Ser/Thr_kinase_AS"/>
</dbReference>
<comment type="caution">
    <text evidence="12">The sequence shown here is derived from an EMBL/GenBank/DDBJ whole genome shotgun (WGS) entry which is preliminary data.</text>
</comment>
<dbReference type="InterPro" id="IPR000719">
    <property type="entry name" value="Prot_kinase_dom"/>
</dbReference>
<comment type="catalytic activity">
    <reaction evidence="7">
        <text>L-threonyl-[protein] + ATP = O-phospho-L-threonyl-[protein] + ADP + H(+)</text>
        <dbReference type="Rhea" id="RHEA:46608"/>
        <dbReference type="Rhea" id="RHEA-COMP:11060"/>
        <dbReference type="Rhea" id="RHEA-COMP:11605"/>
        <dbReference type="ChEBI" id="CHEBI:15378"/>
        <dbReference type="ChEBI" id="CHEBI:30013"/>
        <dbReference type="ChEBI" id="CHEBI:30616"/>
        <dbReference type="ChEBI" id="CHEBI:61977"/>
        <dbReference type="ChEBI" id="CHEBI:456216"/>
        <dbReference type="EC" id="2.7.11.1"/>
    </reaction>
</comment>
<feature type="region of interest" description="Disordered" evidence="10">
    <location>
        <begin position="1"/>
        <end position="29"/>
    </location>
</feature>
<accession>A0A4Y9YXC7</accession>
<dbReference type="STRING" id="205917.A0A4Y9YXC7"/>
<dbReference type="PROSITE" id="PS00107">
    <property type="entry name" value="PROTEIN_KINASE_ATP"/>
    <property type="match status" value="1"/>
</dbReference>
<proteinExistence type="predicted"/>
<evidence type="ECO:0000256" key="9">
    <source>
        <dbReference type="PROSITE-ProRule" id="PRU10141"/>
    </source>
</evidence>
<name>A0A4Y9YXC7_9AGAM</name>
<evidence type="ECO:0000256" key="8">
    <source>
        <dbReference type="ARBA" id="ARBA00048679"/>
    </source>
</evidence>
<evidence type="ECO:0000256" key="2">
    <source>
        <dbReference type="ARBA" id="ARBA00022527"/>
    </source>
</evidence>
<feature type="binding site" evidence="9">
    <location>
        <position position="292"/>
    </location>
    <ligand>
        <name>ATP</name>
        <dbReference type="ChEBI" id="CHEBI:30616"/>
    </ligand>
</feature>
<dbReference type="InterPro" id="IPR017441">
    <property type="entry name" value="Protein_kinase_ATP_BS"/>
</dbReference>
<keyword evidence="13" id="KW-1185">Reference proteome</keyword>
<dbReference type="SUPFAM" id="SSF56112">
    <property type="entry name" value="Protein kinase-like (PK-like)"/>
    <property type="match status" value="1"/>
</dbReference>
<evidence type="ECO:0000313" key="13">
    <source>
        <dbReference type="Proteomes" id="UP000298327"/>
    </source>
</evidence>
<dbReference type="InterPro" id="IPR011009">
    <property type="entry name" value="Kinase-like_dom_sf"/>
</dbReference>
<dbReference type="GO" id="GO:0005524">
    <property type="term" value="F:ATP binding"/>
    <property type="evidence" value="ECO:0007669"/>
    <property type="project" value="UniProtKB-UniRule"/>
</dbReference>
<gene>
    <name evidence="12" type="ORF">EVG20_g5309</name>
</gene>
<dbReference type="PROSITE" id="PS50011">
    <property type="entry name" value="PROTEIN_KINASE_DOM"/>
    <property type="match status" value="1"/>
</dbReference>
<keyword evidence="2" id="KW-0723">Serine/threonine-protein kinase</keyword>
<dbReference type="AlphaFoldDB" id="A0A4Y9YXC7"/>
<dbReference type="PROSITE" id="PS00108">
    <property type="entry name" value="PROTEIN_KINASE_ST"/>
    <property type="match status" value="1"/>
</dbReference>
<keyword evidence="5" id="KW-0418">Kinase</keyword>
<dbReference type="PANTHER" id="PTHR24356:SF407">
    <property type="entry name" value="RAC SERINE_THREONINE-PROTEIN KINASE"/>
    <property type="match status" value="1"/>
</dbReference>
<evidence type="ECO:0000256" key="3">
    <source>
        <dbReference type="ARBA" id="ARBA00022679"/>
    </source>
</evidence>
<dbReference type="Gene3D" id="1.10.510.10">
    <property type="entry name" value="Transferase(Phosphotransferase) domain 1"/>
    <property type="match status" value="1"/>
</dbReference>
<keyword evidence="6 9" id="KW-0067">ATP-binding</keyword>
<dbReference type="PANTHER" id="PTHR24356">
    <property type="entry name" value="SERINE/THREONINE-PROTEIN KINASE"/>
    <property type="match status" value="1"/>
</dbReference>
<evidence type="ECO:0000256" key="1">
    <source>
        <dbReference type="ARBA" id="ARBA00012513"/>
    </source>
</evidence>
<evidence type="ECO:0000313" key="12">
    <source>
        <dbReference type="EMBL" id="TFY65779.1"/>
    </source>
</evidence>
<dbReference type="Gene3D" id="3.30.200.20">
    <property type="entry name" value="Phosphorylase Kinase, domain 1"/>
    <property type="match status" value="1"/>
</dbReference>
<keyword evidence="4 9" id="KW-0547">Nucleotide-binding</keyword>
<dbReference type="GO" id="GO:0035556">
    <property type="term" value="P:intracellular signal transduction"/>
    <property type="evidence" value="ECO:0007669"/>
    <property type="project" value="TreeGrafter"/>
</dbReference>
<evidence type="ECO:0000256" key="6">
    <source>
        <dbReference type="ARBA" id="ARBA00022840"/>
    </source>
</evidence>
<dbReference type="EC" id="2.7.11.1" evidence="1"/>
<evidence type="ECO:0000256" key="5">
    <source>
        <dbReference type="ARBA" id="ARBA00022777"/>
    </source>
</evidence>
<comment type="catalytic activity">
    <reaction evidence="8">
        <text>L-seryl-[protein] + ATP = O-phospho-L-seryl-[protein] + ADP + H(+)</text>
        <dbReference type="Rhea" id="RHEA:17989"/>
        <dbReference type="Rhea" id="RHEA-COMP:9863"/>
        <dbReference type="Rhea" id="RHEA-COMP:11604"/>
        <dbReference type="ChEBI" id="CHEBI:15378"/>
        <dbReference type="ChEBI" id="CHEBI:29999"/>
        <dbReference type="ChEBI" id="CHEBI:30616"/>
        <dbReference type="ChEBI" id="CHEBI:83421"/>
        <dbReference type="ChEBI" id="CHEBI:456216"/>
        <dbReference type="EC" id="2.7.11.1"/>
    </reaction>
</comment>
<dbReference type="Pfam" id="PF00069">
    <property type="entry name" value="Pkinase"/>
    <property type="match status" value="1"/>
</dbReference>
<dbReference type="GO" id="GO:0004674">
    <property type="term" value="F:protein serine/threonine kinase activity"/>
    <property type="evidence" value="ECO:0007669"/>
    <property type="project" value="UniProtKB-KW"/>
</dbReference>
<dbReference type="OrthoDB" id="1668230at2759"/>
<dbReference type="InterPro" id="IPR050236">
    <property type="entry name" value="Ser_Thr_kinase_AGC"/>
</dbReference>
<feature type="domain" description="Protein kinase" evidence="11">
    <location>
        <begin position="257"/>
        <end position="534"/>
    </location>
</feature>
<evidence type="ECO:0000256" key="7">
    <source>
        <dbReference type="ARBA" id="ARBA00047899"/>
    </source>
</evidence>
<organism evidence="12 13">
    <name type="scientific">Dentipellis fragilis</name>
    <dbReference type="NCBI Taxonomy" id="205917"/>
    <lineage>
        <taxon>Eukaryota</taxon>
        <taxon>Fungi</taxon>
        <taxon>Dikarya</taxon>
        <taxon>Basidiomycota</taxon>
        <taxon>Agaricomycotina</taxon>
        <taxon>Agaricomycetes</taxon>
        <taxon>Russulales</taxon>
        <taxon>Hericiaceae</taxon>
        <taxon>Dentipellis</taxon>
    </lineage>
</organism>
<feature type="region of interest" description="Disordered" evidence="10">
    <location>
        <begin position="207"/>
        <end position="231"/>
    </location>
</feature>
<dbReference type="EMBL" id="SEOQ01000308">
    <property type="protein sequence ID" value="TFY65779.1"/>
    <property type="molecule type" value="Genomic_DNA"/>
</dbReference>
<keyword evidence="3" id="KW-0808">Transferase</keyword>
<evidence type="ECO:0000256" key="4">
    <source>
        <dbReference type="ARBA" id="ARBA00022741"/>
    </source>
</evidence>
<protein>
    <recommendedName>
        <fullName evidence="1">non-specific serine/threonine protein kinase</fullName>
        <ecNumber evidence="1">2.7.11.1</ecNumber>
    </recommendedName>
</protein>
<feature type="compositionally biased region" description="Basic and acidic residues" evidence="10">
    <location>
        <begin position="11"/>
        <end position="26"/>
    </location>
</feature>
<dbReference type="Proteomes" id="UP000298327">
    <property type="component" value="Unassembled WGS sequence"/>
</dbReference>
<evidence type="ECO:0000256" key="10">
    <source>
        <dbReference type="SAM" id="MobiDB-lite"/>
    </source>
</evidence>
<sequence length="637" mass="70346">MLRVFSGLHSRTVEDPSEKEEPRARTPPEIPMHLFHDTIWDGLDVHSDATHERRTAFASASEVAFPSRSPVMSYHSSGLFCSAFGGLKHVFMPWTTRRGKQLETKAAPPAPRRYPIPVPSVSTISNFPQQGSVLPQPGSEQVSSSSMPFPVGIGESAGPGQEAGVQTALPSRIGNYGVYGAYLSALGILPLSGGLNANDYVEGASEDAAGGMDSGPDSAWPGPDDYKPSSGSHTFSDAIQFGYGSTPVELSDGRVQYTLYGSLGRGSYGAVLLARAVPYDNTLQHPSFVAIKAFSKAEMRRFKSTYDAVAFEVEVMKRTTALQAECVVHMLSCFQDEQHVYIVMRLYGKDLLHRELDIRRRMPVREITHYAAELLVGIENIHKLGIIHRDIKPENVFLTPNGHLALADFSIGEFPEIPEGGAFKDGKLYDFVGTECRYAPEQVVKTCEQDGYNYKVDIWAYGILLLELFIGGGEAYFKDTNGDGGVNEILNKDIATDIAWFVDTDAGKDLMTRLTSRDPAKRPTIRQIKEHPFFFGIDWELVAQSKYPPLHLPTRPEMDGKTAFSFPEMGLKEKRVPFEFDESLFNWKCPAQFLAENFDTFGLWDAEGCTVLGPRVVAGNERAAEGVRLTKSDPARY</sequence>